<dbReference type="GO" id="GO:0015420">
    <property type="term" value="F:ABC-type vitamin B12 transporter activity"/>
    <property type="evidence" value="ECO:0007669"/>
    <property type="project" value="UniProtKB-UniRule"/>
</dbReference>
<name>A0AA49FMP7_9PROT</name>
<feature type="transmembrane region" description="Helical" evidence="9">
    <location>
        <begin position="286"/>
        <end position="307"/>
    </location>
</feature>
<gene>
    <name evidence="9" type="primary">cobD</name>
    <name evidence="11" type="ORF">OHM77_04960</name>
</gene>
<accession>A0AA49FMP7</accession>
<evidence type="ECO:0000256" key="2">
    <source>
        <dbReference type="ARBA" id="ARBA00004953"/>
    </source>
</evidence>
<reference evidence="11" key="1">
    <citation type="journal article" date="2023" name="Nat. Microbiol.">
        <title>Enrichment and characterization of a nitric oxide-reducing microbial community in a continuous bioreactor.</title>
        <authorList>
            <person name="Garrido-Amador P."/>
            <person name="Stortenbeker N."/>
            <person name="Wessels H.J.C.T."/>
            <person name="Speth D.R."/>
            <person name="Garcia-Heredia I."/>
            <person name="Kartal B."/>
        </authorList>
    </citation>
    <scope>NUCLEOTIDE SEQUENCE</scope>
    <source>
        <strain evidence="11">MAG1</strain>
    </source>
</reference>
<comment type="function">
    <text evidence="9">Converts cobyric acid to cobinamide by the addition of aminopropanol on the F carboxylic group.</text>
</comment>
<evidence type="ECO:0000256" key="1">
    <source>
        <dbReference type="ARBA" id="ARBA00004651"/>
    </source>
</evidence>
<organism evidence="11">
    <name type="scientific">Candidatus Nitricoxidivorans perseverans</name>
    <dbReference type="NCBI Taxonomy" id="2975601"/>
    <lineage>
        <taxon>Bacteria</taxon>
        <taxon>Pseudomonadati</taxon>
        <taxon>Pseudomonadota</taxon>
        <taxon>Betaproteobacteria</taxon>
        <taxon>Nitrosomonadales</taxon>
        <taxon>Sterolibacteriaceae</taxon>
        <taxon>Candidatus Nitricoxidivorans</taxon>
    </lineage>
</organism>
<dbReference type="GO" id="GO:0048472">
    <property type="term" value="F:threonine-phosphate decarboxylase activity"/>
    <property type="evidence" value="ECO:0007669"/>
    <property type="project" value="InterPro"/>
</dbReference>
<evidence type="ECO:0000256" key="3">
    <source>
        <dbReference type="ARBA" id="ARBA00006263"/>
    </source>
</evidence>
<dbReference type="PANTHER" id="PTHR34308">
    <property type="entry name" value="COBALAMIN BIOSYNTHESIS PROTEIN CBIB"/>
    <property type="match status" value="1"/>
</dbReference>
<keyword evidence="6 9" id="KW-0812">Transmembrane</keyword>
<sequence length="309" mass="33562">MTLLTIILALLIEQARPLAVGRTCAVLRAWARFLEGQFNAGERRQGLVAWLVGAALPSALLLALQGALAWWGQWLAAAFLGVVTLYLTMGFRQFSHFFTDIHLALRAGELERARQLLAEWRGQTGERLTSGEVARLAIEEALLSSHRHVFAPLFWFVLLGPAGALLYRLSAFFFREWGNGSQFGEFGEFARHAFGAIDWLPVRVTATAFAIVGDFEDAVFCWRSQAGRWPDPADGILLASGGGALGVRLGLPVHDADGDSDDGGKRPELGTGDPADTDFMQSTIGLVWRTLVMALLLLALLSVAGWAGT</sequence>
<evidence type="ECO:0000256" key="10">
    <source>
        <dbReference type="SAM" id="MobiDB-lite"/>
    </source>
</evidence>
<evidence type="ECO:0000256" key="8">
    <source>
        <dbReference type="ARBA" id="ARBA00023136"/>
    </source>
</evidence>
<evidence type="ECO:0000256" key="6">
    <source>
        <dbReference type="ARBA" id="ARBA00022692"/>
    </source>
</evidence>
<comment type="subcellular location">
    <subcellularLocation>
        <location evidence="1 9">Cell membrane</location>
        <topology evidence="1 9">Multi-pass membrane protein</topology>
    </subcellularLocation>
</comment>
<evidence type="ECO:0000256" key="5">
    <source>
        <dbReference type="ARBA" id="ARBA00022573"/>
    </source>
</evidence>
<dbReference type="EMBL" id="CP107246">
    <property type="protein sequence ID" value="WIM06619.1"/>
    <property type="molecule type" value="Genomic_DNA"/>
</dbReference>
<comment type="caution">
    <text evidence="9">Lacks conserved residue(s) required for the propagation of feature annotation.</text>
</comment>
<dbReference type="PANTHER" id="PTHR34308:SF1">
    <property type="entry name" value="COBALAMIN BIOSYNTHESIS PROTEIN CBIB"/>
    <property type="match status" value="1"/>
</dbReference>
<proteinExistence type="inferred from homology"/>
<keyword evidence="8 9" id="KW-0472">Membrane</keyword>
<dbReference type="KEGG" id="npv:OHM77_04960"/>
<dbReference type="HAMAP" id="MF_00024">
    <property type="entry name" value="CobD_CbiB"/>
    <property type="match status" value="1"/>
</dbReference>
<dbReference type="GO" id="GO:0009236">
    <property type="term" value="P:cobalamin biosynthetic process"/>
    <property type="evidence" value="ECO:0007669"/>
    <property type="project" value="UniProtKB-UniRule"/>
</dbReference>
<keyword evidence="4 9" id="KW-1003">Cell membrane</keyword>
<feature type="transmembrane region" description="Helical" evidence="9">
    <location>
        <begin position="71"/>
        <end position="89"/>
    </location>
</feature>
<dbReference type="InterPro" id="IPR004485">
    <property type="entry name" value="Cobalamin_biosynth_CobD/CbiB"/>
</dbReference>
<protein>
    <recommendedName>
        <fullName evidence="9">Cobalamin biosynthesis protein CobD</fullName>
    </recommendedName>
</protein>
<feature type="region of interest" description="Disordered" evidence="10">
    <location>
        <begin position="257"/>
        <end position="276"/>
    </location>
</feature>
<evidence type="ECO:0000313" key="11">
    <source>
        <dbReference type="EMBL" id="WIM06619.1"/>
    </source>
</evidence>
<keyword evidence="7 9" id="KW-1133">Transmembrane helix</keyword>
<dbReference type="Proteomes" id="UP001234916">
    <property type="component" value="Chromosome"/>
</dbReference>
<comment type="pathway">
    <text evidence="2 9">Cofactor biosynthesis; adenosylcobalamin biosynthesis.</text>
</comment>
<evidence type="ECO:0000256" key="4">
    <source>
        <dbReference type="ARBA" id="ARBA00022475"/>
    </source>
</evidence>
<feature type="compositionally biased region" description="Basic and acidic residues" evidence="10">
    <location>
        <begin position="257"/>
        <end position="268"/>
    </location>
</feature>
<dbReference type="NCBIfam" id="NF005792">
    <property type="entry name" value="PRK07630.1"/>
    <property type="match status" value="1"/>
</dbReference>
<feature type="transmembrane region" description="Helical" evidence="9">
    <location>
        <begin position="45"/>
        <end position="64"/>
    </location>
</feature>
<keyword evidence="5 9" id="KW-0169">Cobalamin biosynthesis</keyword>
<evidence type="ECO:0000256" key="7">
    <source>
        <dbReference type="ARBA" id="ARBA00022989"/>
    </source>
</evidence>
<comment type="similarity">
    <text evidence="3 9">Belongs to the CobD/CbiB family.</text>
</comment>
<dbReference type="GO" id="GO:0005886">
    <property type="term" value="C:plasma membrane"/>
    <property type="evidence" value="ECO:0007669"/>
    <property type="project" value="UniProtKB-SubCell"/>
</dbReference>
<dbReference type="Pfam" id="PF03186">
    <property type="entry name" value="CobD_Cbib"/>
    <property type="match status" value="1"/>
</dbReference>
<evidence type="ECO:0000256" key="9">
    <source>
        <dbReference type="HAMAP-Rule" id="MF_00024"/>
    </source>
</evidence>
<dbReference type="AlphaFoldDB" id="A0AA49FMP7"/>